<dbReference type="Pfam" id="PF00512">
    <property type="entry name" value="HisKA"/>
    <property type="match status" value="1"/>
</dbReference>
<dbReference type="InterPro" id="IPR004358">
    <property type="entry name" value="Sig_transdc_His_kin-like_C"/>
</dbReference>
<dbReference type="SMART" id="SM00448">
    <property type="entry name" value="REC"/>
    <property type="match status" value="1"/>
</dbReference>
<organism evidence="16 17">
    <name type="scientific">Cytobacillus praedii</name>
    <dbReference type="NCBI Taxonomy" id="1742358"/>
    <lineage>
        <taxon>Bacteria</taxon>
        <taxon>Bacillati</taxon>
        <taxon>Bacillota</taxon>
        <taxon>Bacilli</taxon>
        <taxon>Bacillales</taxon>
        <taxon>Bacillaceae</taxon>
        <taxon>Cytobacillus</taxon>
    </lineage>
</organism>
<keyword evidence="4" id="KW-1003">Cell membrane</keyword>
<dbReference type="InterPro" id="IPR005467">
    <property type="entry name" value="His_kinase_dom"/>
</dbReference>
<dbReference type="PRINTS" id="PR00344">
    <property type="entry name" value="BCTRLSENSOR"/>
</dbReference>
<dbReference type="SUPFAM" id="SSF55874">
    <property type="entry name" value="ATPase domain of HSP90 chaperone/DNA topoisomerase II/histidine kinase"/>
    <property type="match status" value="2"/>
</dbReference>
<evidence type="ECO:0000256" key="2">
    <source>
        <dbReference type="ARBA" id="ARBA00004236"/>
    </source>
</evidence>
<comment type="catalytic activity">
    <reaction evidence="1">
        <text>ATP + protein L-histidine = ADP + protein N-phospho-L-histidine.</text>
        <dbReference type="EC" id="2.7.13.3"/>
    </reaction>
</comment>
<accession>A0A4R1B105</accession>
<keyword evidence="9" id="KW-0067">ATP-binding</keyword>
<dbReference type="InterPro" id="IPR010559">
    <property type="entry name" value="Sig_transdc_His_kin_internal"/>
</dbReference>
<keyword evidence="13" id="KW-1133">Transmembrane helix</keyword>
<reference evidence="16 17" key="1">
    <citation type="submission" date="2019-03" db="EMBL/GenBank/DDBJ databases">
        <authorList>
            <person name="Jensen L."/>
            <person name="Storgaard J."/>
            <person name="Sulaj E."/>
            <person name="Schramm A."/>
            <person name="Marshall I.P.G."/>
        </authorList>
    </citation>
    <scope>NUCLEOTIDE SEQUENCE [LARGE SCALE GENOMIC DNA]</scope>
    <source>
        <strain evidence="16 17">2017H2G3</strain>
    </source>
</reference>
<evidence type="ECO:0000256" key="1">
    <source>
        <dbReference type="ARBA" id="ARBA00000085"/>
    </source>
</evidence>
<protein>
    <recommendedName>
        <fullName evidence="3">histidine kinase</fullName>
        <ecNumber evidence="3">2.7.13.3</ecNumber>
    </recommendedName>
</protein>
<comment type="subcellular location">
    <subcellularLocation>
        <location evidence="2">Cell membrane</location>
    </subcellularLocation>
</comment>
<feature type="modified residue" description="4-aspartylphosphate" evidence="12">
    <location>
        <position position="752"/>
    </location>
</feature>
<feature type="transmembrane region" description="Helical" evidence="13">
    <location>
        <begin position="281"/>
        <end position="301"/>
    </location>
</feature>
<evidence type="ECO:0000259" key="15">
    <source>
        <dbReference type="PROSITE" id="PS50110"/>
    </source>
</evidence>
<feature type="transmembrane region" description="Helical" evidence="13">
    <location>
        <begin position="338"/>
        <end position="355"/>
    </location>
</feature>
<keyword evidence="8" id="KW-0418">Kinase</keyword>
<evidence type="ECO:0000256" key="6">
    <source>
        <dbReference type="ARBA" id="ARBA00022679"/>
    </source>
</evidence>
<dbReference type="InterPro" id="IPR036097">
    <property type="entry name" value="HisK_dim/P_sf"/>
</dbReference>
<keyword evidence="10" id="KW-0902">Two-component regulatory system</keyword>
<dbReference type="EMBL" id="SJTH01000011">
    <property type="protein sequence ID" value="TCJ04136.1"/>
    <property type="molecule type" value="Genomic_DNA"/>
</dbReference>
<dbReference type="SUPFAM" id="SSF52172">
    <property type="entry name" value="CheY-like"/>
    <property type="match status" value="1"/>
</dbReference>
<dbReference type="SMART" id="SM00387">
    <property type="entry name" value="HATPase_c"/>
    <property type="match status" value="2"/>
</dbReference>
<dbReference type="STRING" id="1742358.GCA_001439605_03191"/>
<dbReference type="PANTHER" id="PTHR43547:SF2">
    <property type="entry name" value="HYBRID SIGNAL TRANSDUCTION HISTIDINE KINASE C"/>
    <property type="match status" value="1"/>
</dbReference>
<dbReference type="Gene3D" id="3.40.50.2300">
    <property type="match status" value="1"/>
</dbReference>
<evidence type="ECO:0000256" key="9">
    <source>
        <dbReference type="ARBA" id="ARBA00022840"/>
    </source>
</evidence>
<feature type="transmembrane region" description="Helical" evidence="13">
    <location>
        <begin position="214"/>
        <end position="237"/>
    </location>
</feature>
<keyword evidence="17" id="KW-1185">Reference proteome</keyword>
<feature type="transmembrane region" description="Helical" evidence="13">
    <location>
        <begin position="244"/>
        <end position="261"/>
    </location>
</feature>
<dbReference type="Pfam" id="PF02518">
    <property type="entry name" value="HATPase_c"/>
    <property type="match status" value="2"/>
</dbReference>
<dbReference type="SUPFAM" id="SSF47384">
    <property type="entry name" value="Homodimeric domain of signal transducing histidine kinase"/>
    <property type="match status" value="1"/>
</dbReference>
<feature type="domain" description="Response regulatory" evidence="15">
    <location>
        <begin position="703"/>
        <end position="819"/>
    </location>
</feature>
<feature type="transmembrane region" description="Helical" evidence="13">
    <location>
        <begin position="308"/>
        <end position="326"/>
    </location>
</feature>
<dbReference type="Pfam" id="PF00072">
    <property type="entry name" value="Response_reg"/>
    <property type="match status" value="1"/>
</dbReference>
<proteinExistence type="predicted"/>
<dbReference type="GO" id="GO:0005886">
    <property type="term" value="C:plasma membrane"/>
    <property type="evidence" value="ECO:0007669"/>
    <property type="project" value="UniProtKB-SubCell"/>
</dbReference>
<keyword evidence="7" id="KW-0547">Nucleotide-binding</keyword>
<keyword evidence="11 13" id="KW-0472">Membrane</keyword>
<keyword evidence="5 12" id="KW-0597">Phosphoprotein</keyword>
<dbReference type="Proteomes" id="UP000293846">
    <property type="component" value="Unassembled WGS sequence"/>
</dbReference>
<evidence type="ECO:0000256" key="7">
    <source>
        <dbReference type="ARBA" id="ARBA00022741"/>
    </source>
</evidence>
<evidence type="ECO:0000256" key="4">
    <source>
        <dbReference type="ARBA" id="ARBA00022475"/>
    </source>
</evidence>
<name>A0A4R1B105_9BACI</name>
<dbReference type="SUPFAM" id="SSF49785">
    <property type="entry name" value="Galactose-binding domain-like"/>
    <property type="match status" value="1"/>
</dbReference>
<dbReference type="Gene3D" id="2.60.120.260">
    <property type="entry name" value="Galactose-binding domain-like"/>
    <property type="match status" value="1"/>
</dbReference>
<evidence type="ECO:0000256" key="3">
    <source>
        <dbReference type="ARBA" id="ARBA00012438"/>
    </source>
</evidence>
<feature type="transmembrane region" description="Helical" evidence="13">
    <location>
        <begin position="367"/>
        <end position="385"/>
    </location>
</feature>
<dbReference type="InterPro" id="IPR001789">
    <property type="entry name" value="Sig_transdc_resp-reg_receiver"/>
</dbReference>
<feature type="domain" description="Histidine kinase" evidence="14">
    <location>
        <begin position="930"/>
        <end position="1031"/>
    </location>
</feature>
<keyword evidence="13" id="KW-0812">Transmembrane</keyword>
<dbReference type="Gene3D" id="3.30.565.10">
    <property type="entry name" value="Histidine kinase-like ATPase, C-terminal domain"/>
    <property type="match status" value="2"/>
</dbReference>
<dbReference type="AlphaFoldDB" id="A0A4R1B105"/>
<evidence type="ECO:0000256" key="12">
    <source>
        <dbReference type="PROSITE-ProRule" id="PRU00169"/>
    </source>
</evidence>
<dbReference type="InterPro" id="IPR003594">
    <property type="entry name" value="HATPase_dom"/>
</dbReference>
<comment type="caution">
    <text evidence="16">The sequence shown here is derived from an EMBL/GenBank/DDBJ whole genome shotgun (WGS) entry which is preliminary data.</text>
</comment>
<dbReference type="GO" id="GO:0000155">
    <property type="term" value="F:phosphorelay sensor kinase activity"/>
    <property type="evidence" value="ECO:0007669"/>
    <property type="project" value="InterPro"/>
</dbReference>
<dbReference type="PROSITE" id="PS50110">
    <property type="entry name" value="RESPONSE_REGULATORY"/>
    <property type="match status" value="1"/>
</dbReference>
<dbReference type="InterPro" id="IPR008979">
    <property type="entry name" value="Galactose-bd-like_sf"/>
</dbReference>
<keyword evidence="6" id="KW-0808">Transferase</keyword>
<evidence type="ECO:0000256" key="13">
    <source>
        <dbReference type="SAM" id="Phobius"/>
    </source>
</evidence>
<feature type="transmembrane region" description="Helical" evidence="13">
    <location>
        <begin position="9"/>
        <end position="30"/>
    </location>
</feature>
<dbReference type="Pfam" id="PF06580">
    <property type="entry name" value="His_kinase"/>
    <property type="match status" value="1"/>
</dbReference>
<sequence length="1032" mass="117394">MKSIKRNKWIALIIIFVIFITAFRLSWMTFLTTLDYEDNPKVEQGVLDLRGTKFTTAQTLTLNGEWEFYPSTFLPPGQQNDEVDDKNKKFLNVPGNWNDAFPKVHNSSFYFGTYKLRILLDDQSYQVYALRLDYIYNASAVYVNGPLIGQTGKPATNLENHYGNNIPYTVTFKPDHNEIELVIHVSSNAKKGGLLKPLRLGTIEAINLRTSLSIGLQLLLCVVFLLHSVYALIANFIGSRPNKGLLYFSILLLFALLSVLVSDEKLLFKWVSLEYEWSLKIIYFAYIGVSAFIPLVINSLYPLKNKNWIVRGHSYFCILYSFFVLLAEPKYIIMTSKVLLSSALVLSIVVSIATIMLQKTQKNNEELIFLLLGCISVGVNVLWTITAPINLHYPFDLIFAVLAFTAFWFKRYFLITTKAEKLAKKLQLEDKRKDEFLVNTSHELRNPLHGITNIIQTILEDKVTPPSKEHKKRLEILMDVSKRMSVMLNDLLDVSRLKERTLQLNIEKINIHAIIAGVLDMTKLMADGKAIQFHVDVPHSFPAIRADENRLIQILFNLIHNAIKYTDEGTITIRAEMNNGLAYIHIEDTGIGIEENALQKIFLPYEQATENSTRASGGFGLGLSICKLLVELHEGSLTVRSTLGEGSIFTFTLPIIDDIFFEKEINHFAYINDPKELAAATIEQPERVQPAYKKINTSKIKAKILAVDDDPVNLHVLKQILEVEDYEIIAVTNAQLALAKLKEGLYDLVISDVMMPQISGYELTRRIRERFSLSELPVLLLTARVRSEDILTGFQAGANDYVMKPVNASELKVRVRSLTELKLSIEEQLRTEGAWLQSQIQPHFLFNTLNSIAALGMMDIPKMQELLEEFSNYLRLSFDFENTSPFVTLEHELSLVHSYLFIEHARFGERLNVQWDVDTAIPIFLPPLTIQPLVENAVKHGILQRTNGGTITIRIKKQPSYVEISIEDDGIGMSEEKLEQLFATENRSQERIGVGIRNTDRRLKQLYGEGLSIQSKPNHGTIIAFRIPNEKE</sequence>
<dbReference type="InterPro" id="IPR011006">
    <property type="entry name" value="CheY-like_superfamily"/>
</dbReference>
<dbReference type="PROSITE" id="PS50109">
    <property type="entry name" value="HIS_KIN"/>
    <property type="match status" value="2"/>
</dbReference>
<evidence type="ECO:0000313" key="16">
    <source>
        <dbReference type="EMBL" id="TCJ04136.1"/>
    </source>
</evidence>
<evidence type="ECO:0000256" key="11">
    <source>
        <dbReference type="ARBA" id="ARBA00023136"/>
    </source>
</evidence>
<dbReference type="OrthoDB" id="9809348at2"/>
<dbReference type="InterPro" id="IPR003661">
    <property type="entry name" value="HisK_dim/P_dom"/>
</dbReference>
<evidence type="ECO:0000256" key="8">
    <source>
        <dbReference type="ARBA" id="ARBA00022777"/>
    </source>
</evidence>
<dbReference type="PANTHER" id="PTHR43547">
    <property type="entry name" value="TWO-COMPONENT HISTIDINE KINASE"/>
    <property type="match status" value="1"/>
</dbReference>
<evidence type="ECO:0000256" key="5">
    <source>
        <dbReference type="ARBA" id="ARBA00022553"/>
    </source>
</evidence>
<dbReference type="SMART" id="SM00388">
    <property type="entry name" value="HisKA"/>
    <property type="match status" value="1"/>
</dbReference>
<evidence type="ECO:0000256" key="10">
    <source>
        <dbReference type="ARBA" id="ARBA00023012"/>
    </source>
</evidence>
<dbReference type="CDD" id="cd00082">
    <property type="entry name" value="HisKA"/>
    <property type="match status" value="1"/>
</dbReference>
<dbReference type="InterPro" id="IPR036890">
    <property type="entry name" value="HATPase_C_sf"/>
</dbReference>
<gene>
    <name evidence="16" type="ORF">E0Y62_11490</name>
</gene>
<dbReference type="EC" id="2.7.13.3" evidence="3"/>
<dbReference type="GO" id="GO:0005524">
    <property type="term" value="F:ATP binding"/>
    <property type="evidence" value="ECO:0007669"/>
    <property type="project" value="UniProtKB-KW"/>
</dbReference>
<dbReference type="CDD" id="cd16922">
    <property type="entry name" value="HATPase_EvgS-ArcB-TorS-like"/>
    <property type="match status" value="1"/>
</dbReference>
<evidence type="ECO:0000313" key="17">
    <source>
        <dbReference type="Proteomes" id="UP000293846"/>
    </source>
</evidence>
<dbReference type="Gene3D" id="1.10.287.130">
    <property type="match status" value="1"/>
</dbReference>
<evidence type="ECO:0000259" key="14">
    <source>
        <dbReference type="PROSITE" id="PS50109"/>
    </source>
</evidence>
<dbReference type="FunFam" id="3.30.565.10:FF:000023">
    <property type="entry name" value="PAS domain-containing sensor histidine kinase"/>
    <property type="match status" value="1"/>
</dbReference>
<feature type="domain" description="Histidine kinase" evidence="14">
    <location>
        <begin position="439"/>
        <end position="657"/>
    </location>
</feature>